<dbReference type="EMBL" id="LAZR01000153">
    <property type="protein sequence ID" value="KKN85902.1"/>
    <property type="molecule type" value="Genomic_DNA"/>
</dbReference>
<comment type="caution">
    <text evidence="2">The sequence shown here is derived from an EMBL/GenBank/DDBJ whole genome shotgun (WGS) entry which is preliminary data.</text>
</comment>
<reference evidence="2" key="1">
    <citation type="journal article" date="2015" name="Nature">
        <title>Complex archaea that bridge the gap between prokaryotes and eukaryotes.</title>
        <authorList>
            <person name="Spang A."/>
            <person name="Saw J.H."/>
            <person name="Jorgensen S.L."/>
            <person name="Zaremba-Niedzwiedzka K."/>
            <person name="Martijn J."/>
            <person name="Lind A.E."/>
            <person name="van Eijk R."/>
            <person name="Schleper C."/>
            <person name="Guy L."/>
            <person name="Ettema T.J."/>
        </authorList>
    </citation>
    <scope>NUCLEOTIDE SEQUENCE</scope>
</reference>
<evidence type="ECO:0000313" key="2">
    <source>
        <dbReference type="EMBL" id="KKN85902.1"/>
    </source>
</evidence>
<name>A0A0F9UEX0_9ZZZZ</name>
<proteinExistence type="predicted"/>
<evidence type="ECO:0000256" key="1">
    <source>
        <dbReference type="SAM" id="MobiDB-lite"/>
    </source>
</evidence>
<sequence length="601" mass="67895">MGHEFDAFHSFHARLLEVADGDIEEAKLLLRAKRRAGNDARGLNLDNLTINHFRHSLTFGRSGNIFRDAQLLNDQELQMNARRLAFGGPPARVREEHSQFCLLMFQGYQIRFLDRHPGETPEAFANRPRKTAVNITRVIINALSKLYAKRPARKLVESTSEQVKLALVGNQEAGVEGIWSDAYDLELLEADRYTRLEGTTSVRPFFDRDHPGNIKLVVFHSHQLRIIPNPAKPWKPLAVIERHKPFESEGAVIIWTAKSFLQLNSDGSVDPSSGQHTMGRIPHTFFLDRKAATGSFFVEGRGRGLCDANAVINAKLTDLNEVYQYQGFAVPEIVNWDEEEDLTLGPRRPVHFKDIQGDQPFGIEFKAPPPMLKELRAEVNADIEQQFRANNVPPSATGAEINRRSLSGRSIQESMRPLLEDLQERARLFSPFDVDLADNALSVRAEHDDDFNYEREKEKPRYHIDYQEPDFPLGTDDRVKSESHDLAHAIRTEPEIMMERDPDRFPTIEDAQKEHQANLAYQRQNPLVQDGSATEVEGEDFLESLLKDHPLAEGDLTWVREELAALQAQAEADETGSSKAKPKANGNGDLLGELARGKVKA</sequence>
<gene>
    <name evidence="2" type="ORF">LCGC14_0273130</name>
</gene>
<accession>A0A0F9UEX0</accession>
<feature type="region of interest" description="Disordered" evidence="1">
    <location>
        <begin position="568"/>
        <end position="601"/>
    </location>
</feature>
<organism evidence="2">
    <name type="scientific">marine sediment metagenome</name>
    <dbReference type="NCBI Taxonomy" id="412755"/>
    <lineage>
        <taxon>unclassified sequences</taxon>
        <taxon>metagenomes</taxon>
        <taxon>ecological metagenomes</taxon>
    </lineage>
</organism>
<dbReference type="AlphaFoldDB" id="A0A0F9UEX0"/>
<protein>
    <submittedName>
        <fullName evidence="2">Uncharacterized protein</fullName>
    </submittedName>
</protein>